<dbReference type="EMBL" id="KN881676">
    <property type="protein sequence ID" value="KIY50181.1"/>
    <property type="molecule type" value="Genomic_DNA"/>
</dbReference>
<organism evidence="1 2">
    <name type="scientific">Fistulina hepatica ATCC 64428</name>
    <dbReference type="NCBI Taxonomy" id="1128425"/>
    <lineage>
        <taxon>Eukaryota</taxon>
        <taxon>Fungi</taxon>
        <taxon>Dikarya</taxon>
        <taxon>Basidiomycota</taxon>
        <taxon>Agaricomycotina</taxon>
        <taxon>Agaricomycetes</taxon>
        <taxon>Agaricomycetidae</taxon>
        <taxon>Agaricales</taxon>
        <taxon>Fistulinaceae</taxon>
        <taxon>Fistulina</taxon>
    </lineage>
</organism>
<dbReference type="Proteomes" id="UP000054144">
    <property type="component" value="Unassembled WGS sequence"/>
</dbReference>
<keyword evidence="2" id="KW-1185">Reference proteome</keyword>
<name>A0A0D7AFS9_9AGAR</name>
<reference evidence="1 2" key="1">
    <citation type="journal article" date="2015" name="Fungal Genet. Biol.">
        <title>Evolution of novel wood decay mechanisms in Agaricales revealed by the genome sequences of Fistulina hepatica and Cylindrobasidium torrendii.</title>
        <authorList>
            <person name="Floudas D."/>
            <person name="Held B.W."/>
            <person name="Riley R."/>
            <person name="Nagy L.G."/>
            <person name="Koehler G."/>
            <person name="Ransdell A.S."/>
            <person name="Younus H."/>
            <person name="Chow J."/>
            <person name="Chiniquy J."/>
            <person name="Lipzen A."/>
            <person name="Tritt A."/>
            <person name="Sun H."/>
            <person name="Haridas S."/>
            <person name="LaButti K."/>
            <person name="Ohm R.A."/>
            <person name="Kues U."/>
            <person name="Blanchette R.A."/>
            <person name="Grigoriev I.V."/>
            <person name="Minto R.E."/>
            <person name="Hibbett D.S."/>
        </authorList>
    </citation>
    <scope>NUCLEOTIDE SEQUENCE [LARGE SCALE GENOMIC DNA]</scope>
    <source>
        <strain evidence="1 2">ATCC 64428</strain>
    </source>
</reference>
<dbReference type="AlphaFoldDB" id="A0A0D7AFS9"/>
<dbReference type="OrthoDB" id="3018737at2759"/>
<proteinExistence type="predicted"/>
<gene>
    <name evidence="1" type="ORF">FISHEDRAFT_71796</name>
</gene>
<sequence length="235" mass="25953">MSSPPSLPLHISGSPLLLSAADMDRLTSDFECLLQHSSILPDLHGDAGIHQTSTSIATVESDSISSARLCNGSYENDLPRHCHVHDDCSVVGAVLSSTSLEPLASSISQLRHPTVMITEPSSQSLPYLLNHNTLRRPVLLLPSFKQDSAAVTPRLPPTAVIALLDLLDQCDRELTVEVARVLDSVRETREMIGGVRQRQAENRELDRIEHGRRLKEAERIKRETKEIDSDFWLGV</sequence>
<accession>A0A0D7AFS9</accession>
<evidence type="ECO:0000313" key="1">
    <source>
        <dbReference type="EMBL" id="KIY50181.1"/>
    </source>
</evidence>
<evidence type="ECO:0000313" key="2">
    <source>
        <dbReference type="Proteomes" id="UP000054144"/>
    </source>
</evidence>
<protein>
    <submittedName>
        <fullName evidence="1">Uncharacterized protein</fullName>
    </submittedName>
</protein>